<protein>
    <recommendedName>
        <fullName evidence="2">SigF-like NTF2-like domain-containing protein</fullName>
    </recommendedName>
</protein>
<evidence type="ECO:0000313" key="4">
    <source>
        <dbReference type="Proteomes" id="UP000008837"/>
    </source>
</evidence>
<dbReference type="EMBL" id="AAYY01000013">
    <property type="protein sequence ID" value="EDP42179.1"/>
    <property type="molecule type" value="Genomic_DNA"/>
</dbReference>
<dbReference type="InterPro" id="IPR057514">
    <property type="entry name" value="NTF2_SigF"/>
</dbReference>
<sequence>MEDPRNEVHDVVYGLVRAENADKQRDVLQRYYLPSASFDHPMCSVTRSRHSRDAGVLQIYQFLRILFMDTEIKIHSSCFDEENNRVYLEATQHLRSYIPFVRKYLYDRTARLVVLLDLRKLDDGKYYVSRQQDLYSIQEEAETILPGGFDTVIVNIKAFVGHLIMLQVAFFQLLGIWTVRN</sequence>
<dbReference type="OMA" id="MSQIFTI"/>
<evidence type="ECO:0000313" key="3">
    <source>
        <dbReference type="EMBL" id="EDP42179.1"/>
    </source>
</evidence>
<keyword evidence="1" id="KW-0812">Transmembrane</keyword>
<reference evidence="3 4" key="1">
    <citation type="journal article" date="2007" name="Proc. Natl. Acad. Sci. U.S.A.">
        <title>Dandruff-associated Malassezia genomes reveal convergent and divergent virulence traits shared with plant and human fungal pathogens.</title>
        <authorList>
            <person name="Xu J."/>
            <person name="Saunders C.W."/>
            <person name="Hu P."/>
            <person name="Grant R.A."/>
            <person name="Boekhout T."/>
            <person name="Kuramae E.E."/>
            <person name="Kronstad J.W."/>
            <person name="Deangelis Y.M."/>
            <person name="Reeder N.L."/>
            <person name="Johnstone K.R."/>
            <person name="Leland M."/>
            <person name="Fieno A.M."/>
            <person name="Begley W.M."/>
            <person name="Sun Y."/>
            <person name="Lacey M.P."/>
            <person name="Chaudhary T."/>
            <person name="Keough T."/>
            <person name="Chu L."/>
            <person name="Sears R."/>
            <person name="Yuan B."/>
            <person name="Dawson T.L.Jr."/>
        </authorList>
    </citation>
    <scope>NUCLEOTIDE SEQUENCE [LARGE SCALE GENOMIC DNA]</scope>
    <source>
        <strain evidence="4">ATCC MYA-4612 / CBS 7966</strain>
    </source>
</reference>
<dbReference type="RefSeq" id="XP_001729393.1">
    <property type="nucleotide sequence ID" value="XM_001729341.1"/>
</dbReference>
<keyword evidence="4" id="KW-1185">Reference proteome</keyword>
<accession>A8Q976</accession>
<dbReference type="PANTHER" id="PTHR35393">
    <property type="entry name" value="CHROMOSOME 1, WHOLE GENOME SHOTGUN SEQUENCE"/>
    <property type="match status" value="1"/>
</dbReference>
<dbReference type="Pfam" id="PF24840">
    <property type="entry name" value="NTF2_SigF"/>
    <property type="match status" value="1"/>
</dbReference>
<keyword evidence="1" id="KW-1133">Transmembrane helix</keyword>
<dbReference type="Proteomes" id="UP000008837">
    <property type="component" value="Unassembled WGS sequence"/>
</dbReference>
<dbReference type="InParanoid" id="A8Q976"/>
<feature type="transmembrane region" description="Helical" evidence="1">
    <location>
        <begin position="159"/>
        <end position="179"/>
    </location>
</feature>
<feature type="domain" description="SigF-like NTF2-like" evidence="2">
    <location>
        <begin position="1"/>
        <end position="176"/>
    </location>
</feature>
<proteinExistence type="predicted"/>
<dbReference type="VEuPathDB" id="FungiDB:MGL_3428"/>
<name>A8Q976_MALGO</name>
<gene>
    <name evidence="3" type="ORF">MGL_3428</name>
</gene>
<keyword evidence="1" id="KW-0472">Membrane</keyword>
<evidence type="ECO:0000256" key="1">
    <source>
        <dbReference type="SAM" id="Phobius"/>
    </source>
</evidence>
<evidence type="ECO:0000259" key="2">
    <source>
        <dbReference type="Pfam" id="PF24840"/>
    </source>
</evidence>
<dbReference type="STRING" id="425265.A8Q976"/>
<dbReference type="AlphaFoldDB" id="A8Q976"/>
<organism evidence="3 4">
    <name type="scientific">Malassezia globosa (strain ATCC MYA-4612 / CBS 7966)</name>
    <name type="common">Dandruff-associated fungus</name>
    <dbReference type="NCBI Taxonomy" id="425265"/>
    <lineage>
        <taxon>Eukaryota</taxon>
        <taxon>Fungi</taxon>
        <taxon>Dikarya</taxon>
        <taxon>Basidiomycota</taxon>
        <taxon>Ustilaginomycotina</taxon>
        <taxon>Malasseziomycetes</taxon>
        <taxon>Malasseziales</taxon>
        <taxon>Malasseziaceae</taxon>
        <taxon>Malassezia</taxon>
    </lineage>
</organism>
<dbReference type="OrthoDB" id="2344312at2759"/>
<dbReference type="PANTHER" id="PTHR35393:SF1">
    <property type="entry name" value="SNOAL-LIKE DOMAIN-CONTAINING PROTEIN"/>
    <property type="match status" value="1"/>
</dbReference>
<dbReference type="KEGG" id="mgl:MGL_3428"/>
<comment type="caution">
    <text evidence="3">The sequence shown here is derived from an EMBL/GenBank/DDBJ whole genome shotgun (WGS) entry which is preliminary data.</text>
</comment>
<dbReference type="GeneID" id="5853700"/>